<evidence type="ECO:0000256" key="15">
    <source>
        <dbReference type="ARBA" id="ARBA00023288"/>
    </source>
</evidence>
<keyword evidence="6" id="KW-0812">Transmembrane</keyword>
<dbReference type="OMA" id="AGYKPCI"/>
<feature type="chain" id="PRO_5011412878" description="Aminopeptidase" evidence="18">
    <location>
        <begin position="21"/>
        <end position="870"/>
    </location>
</feature>
<dbReference type="InterPro" id="IPR042097">
    <property type="entry name" value="Aminopeptidase_N-like_N_sf"/>
</dbReference>
<name>E0VZ04_PEDHC</name>
<keyword evidence="5 17" id="KW-0645">Protease</keyword>
<dbReference type="VEuPathDB" id="VectorBase:PHUM522560"/>
<reference evidence="22" key="1">
    <citation type="submission" date="2007-04" db="EMBL/GenBank/DDBJ databases">
        <title>Annotation of Pediculus humanus corporis strain USDA.</title>
        <authorList>
            <person name="Kirkness E."/>
            <person name="Hannick L."/>
            <person name="Hass B."/>
            <person name="Bruggner R."/>
            <person name="Lawson D."/>
            <person name="Bidwell S."/>
            <person name="Joardar V."/>
            <person name="Caler E."/>
            <person name="Walenz B."/>
            <person name="Inman J."/>
            <person name="Schobel S."/>
            <person name="Galinsky K."/>
            <person name="Amedeo P."/>
            <person name="Strausberg R."/>
        </authorList>
    </citation>
    <scope>NUCLEOTIDE SEQUENCE</scope>
    <source>
        <strain evidence="22">USDA</strain>
    </source>
</reference>
<dbReference type="Pfam" id="PF01433">
    <property type="entry name" value="Peptidase_M1"/>
    <property type="match status" value="1"/>
</dbReference>
<dbReference type="GO" id="GO:0005737">
    <property type="term" value="C:cytoplasm"/>
    <property type="evidence" value="ECO:0007669"/>
    <property type="project" value="TreeGrafter"/>
</dbReference>
<proteinExistence type="inferred from homology"/>
<comment type="cofactor">
    <cofactor evidence="17">
        <name>Zn(2+)</name>
        <dbReference type="ChEBI" id="CHEBI:29105"/>
    </cofactor>
    <text evidence="17">Binds 1 zinc ion per subunit.</text>
</comment>
<dbReference type="CDD" id="cd09601">
    <property type="entry name" value="M1_APN-Q_like"/>
    <property type="match status" value="1"/>
</dbReference>
<evidence type="ECO:0000256" key="18">
    <source>
        <dbReference type="SAM" id="SignalP"/>
    </source>
</evidence>
<dbReference type="GO" id="GO:0005615">
    <property type="term" value="C:extracellular space"/>
    <property type="evidence" value="ECO:0007669"/>
    <property type="project" value="TreeGrafter"/>
</dbReference>
<keyword evidence="11" id="KW-1133">Transmembrane helix</keyword>
<dbReference type="Gene3D" id="2.60.40.1910">
    <property type="match status" value="1"/>
</dbReference>
<evidence type="ECO:0000313" key="22">
    <source>
        <dbReference type="EMBL" id="EEB18610.1"/>
    </source>
</evidence>
<keyword evidence="15" id="KW-0449">Lipoprotein</keyword>
<dbReference type="AlphaFoldDB" id="E0VZ04"/>
<evidence type="ECO:0000256" key="14">
    <source>
        <dbReference type="ARBA" id="ARBA00023180"/>
    </source>
</evidence>
<feature type="domain" description="Aminopeptidase N-like N-terminal" evidence="21">
    <location>
        <begin position="55"/>
        <end position="250"/>
    </location>
</feature>
<dbReference type="Gene3D" id="1.10.390.10">
    <property type="entry name" value="Neutral Protease Domain 2"/>
    <property type="match status" value="1"/>
</dbReference>
<sequence>MKKIFLYVIFFCCFYLKSHAFVLKKNEGSRFKRSIDLISSLEHVSDVRLPRDITPVSYALELQPFIEEGEFQGHVTINITVLEDTDKIILNAHQELEISEDMPDTISVDNNNHESVSLKIIKTERQLNKQWYIIHVMGSLKRGQNYQVNLKFTGALLTNSKDGFFQESYVHKQSGEKKQFVATQFRPNHARRVFPCFDEPAYKVPFEIKIARNPKMVAISNMPVLQTEQSNTENEWVWDHFQTTPPISTFSLAVMISDLQQVPTPKNNDNKKEYDKAVRVWGREDIIPALKNAAKSAPKILKELELYFDMPLPVPKLDLIALPGYTAIPDSTWGVIFFKLVLENNSKQSDLTTEEHLVRHIAKELVYQWVGNLITPHWWSEVHLNKALCNFIAYIISLRIDSSMIQNSGLWTKTYPLYYEYGRSQPYKQLPSQKPPKTVTKSELILRMLNYTLSENTFQKAIQQLIKERKHKTFTQDDVWNSLTERAGVDGTLPDPVTITQVANSWINKERLPLVDFIRNYENNSAEVTQSVFIRDHADENTTNVDENLTWMIPLIVVRQNNLNFSQMKPVAWMKDEKKIIVNNLPSSNYFVIVNPEEIGPFIVNYDSYNWQLLSYFLEKFAANGQIPPATRAKLIHDSLNLAYAGKLKFDVALILTRFLYNEKDPIFPEPDAGIPISQSHFCWVFKWGTKEEWEFGLERYFKYSPSLKQADRYYLLKTLVSCPTKPWNVEKLLNMTMLDPNSTITDGNVRFILSVLSNQAGYTALFNLLSENWNMLRTRYSNKENGLWDNLVSAATRNFKNQDGFDMVSDLYVRHQGEFGTAEPVIEQSLKHIKKEVKWNEENLPVIDQWLNNYLSINDSETKTSEIIM</sequence>
<protein>
    <recommendedName>
        <fullName evidence="17">Aminopeptidase</fullName>
        <ecNumber evidence="17">3.4.11.-</ecNumber>
    </recommendedName>
</protein>
<dbReference type="PANTHER" id="PTHR11533:SF18">
    <property type="entry name" value="FI02158P"/>
    <property type="match status" value="1"/>
</dbReference>
<dbReference type="RefSeq" id="XP_002431348.1">
    <property type="nucleotide sequence ID" value="XM_002431303.1"/>
</dbReference>
<evidence type="ECO:0000256" key="2">
    <source>
        <dbReference type="ARBA" id="ARBA00004609"/>
    </source>
</evidence>
<evidence type="ECO:0000256" key="13">
    <source>
        <dbReference type="ARBA" id="ARBA00023136"/>
    </source>
</evidence>
<dbReference type="GO" id="GO:0008237">
    <property type="term" value="F:metallopeptidase activity"/>
    <property type="evidence" value="ECO:0007669"/>
    <property type="project" value="UniProtKB-KW"/>
</dbReference>
<dbReference type="InterPro" id="IPR024571">
    <property type="entry name" value="ERAP1-like_C_dom"/>
</dbReference>
<evidence type="ECO:0000256" key="11">
    <source>
        <dbReference type="ARBA" id="ARBA00022989"/>
    </source>
</evidence>
<dbReference type="SUPFAM" id="SSF55486">
    <property type="entry name" value="Metalloproteases ('zincins'), catalytic domain"/>
    <property type="match status" value="1"/>
</dbReference>
<keyword evidence="10" id="KW-0735">Signal-anchor</keyword>
<organism>
    <name type="scientific">Pediculus humanus subsp. corporis</name>
    <name type="common">Body louse</name>
    <dbReference type="NCBI Taxonomy" id="121224"/>
    <lineage>
        <taxon>Eukaryota</taxon>
        <taxon>Metazoa</taxon>
        <taxon>Ecdysozoa</taxon>
        <taxon>Arthropoda</taxon>
        <taxon>Hexapoda</taxon>
        <taxon>Insecta</taxon>
        <taxon>Pterygota</taxon>
        <taxon>Neoptera</taxon>
        <taxon>Paraneoptera</taxon>
        <taxon>Psocodea</taxon>
        <taxon>Troctomorpha</taxon>
        <taxon>Phthiraptera</taxon>
        <taxon>Anoplura</taxon>
        <taxon>Pediculidae</taxon>
        <taxon>Pediculus</taxon>
    </lineage>
</organism>
<dbReference type="FunFam" id="2.60.40.1730:FF:000012">
    <property type="entry name" value="Aminopeptidase N"/>
    <property type="match status" value="1"/>
</dbReference>
<dbReference type="EC" id="3.4.11.-" evidence="17"/>
<evidence type="ECO:0000256" key="1">
    <source>
        <dbReference type="ARBA" id="ARBA00004606"/>
    </source>
</evidence>
<evidence type="ECO:0000313" key="24">
    <source>
        <dbReference type="Proteomes" id="UP000009046"/>
    </source>
</evidence>
<dbReference type="EMBL" id="AAZO01006343">
    <property type="status" value="NOT_ANNOTATED_CDS"/>
    <property type="molecule type" value="Genomic_DNA"/>
</dbReference>
<evidence type="ECO:0000256" key="10">
    <source>
        <dbReference type="ARBA" id="ARBA00022968"/>
    </source>
</evidence>
<evidence type="ECO:0000256" key="3">
    <source>
        <dbReference type="ARBA" id="ARBA00010136"/>
    </source>
</evidence>
<evidence type="ECO:0000313" key="23">
    <source>
        <dbReference type="EnsemblMetazoa" id="PHUM522560-PA"/>
    </source>
</evidence>
<feature type="domain" description="Peptidase M1 membrane alanine aminopeptidase" evidence="19">
    <location>
        <begin position="295"/>
        <end position="506"/>
    </location>
</feature>
<dbReference type="Pfam" id="PF11838">
    <property type="entry name" value="ERAP1_C"/>
    <property type="match status" value="2"/>
</dbReference>
<dbReference type="InterPro" id="IPR045357">
    <property type="entry name" value="Aminopeptidase_N-like_N"/>
</dbReference>
<reference evidence="22" key="2">
    <citation type="submission" date="2007-04" db="EMBL/GenBank/DDBJ databases">
        <title>The genome of the human body louse.</title>
        <authorList>
            <consortium name="The Human Body Louse Genome Consortium"/>
            <person name="Kirkness E."/>
            <person name="Walenz B."/>
            <person name="Hass B."/>
            <person name="Bruggner R."/>
            <person name="Strausberg R."/>
        </authorList>
    </citation>
    <scope>NUCLEOTIDE SEQUENCE</scope>
    <source>
        <strain evidence="22">USDA</strain>
    </source>
</reference>
<dbReference type="CTD" id="8231730"/>
<dbReference type="InterPro" id="IPR001930">
    <property type="entry name" value="Peptidase_M1"/>
</dbReference>
<dbReference type="Proteomes" id="UP000009046">
    <property type="component" value="Unassembled WGS sequence"/>
</dbReference>
<evidence type="ECO:0000256" key="4">
    <source>
        <dbReference type="ARBA" id="ARBA00022622"/>
    </source>
</evidence>
<dbReference type="HOGENOM" id="CLU_003705_2_3_1"/>
<evidence type="ECO:0000256" key="12">
    <source>
        <dbReference type="ARBA" id="ARBA00023049"/>
    </source>
</evidence>
<keyword evidence="13" id="KW-0472">Membrane</keyword>
<keyword evidence="14" id="KW-0325">Glycoprotein</keyword>
<evidence type="ECO:0000256" key="7">
    <source>
        <dbReference type="ARBA" id="ARBA00022723"/>
    </source>
</evidence>
<dbReference type="Gene3D" id="2.60.40.1730">
    <property type="entry name" value="tricorn interacting facor f3 domain"/>
    <property type="match status" value="1"/>
</dbReference>
<dbReference type="Gene3D" id="1.25.50.20">
    <property type="match status" value="2"/>
</dbReference>
<dbReference type="PANTHER" id="PTHR11533">
    <property type="entry name" value="PROTEASE M1 ZINC METALLOPROTEASE"/>
    <property type="match status" value="1"/>
</dbReference>
<feature type="signal peptide" evidence="18">
    <location>
        <begin position="1"/>
        <end position="20"/>
    </location>
</feature>
<dbReference type="InterPro" id="IPR034016">
    <property type="entry name" value="M1_APN-typ"/>
</dbReference>
<evidence type="ECO:0000256" key="5">
    <source>
        <dbReference type="ARBA" id="ARBA00022670"/>
    </source>
</evidence>
<evidence type="ECO:0000259" key="21">
    <source>
        <dbReference type="Pfam" id="PF17900"/>
    </source>
</evidence>
<evidence type="ECO:0000256" key="17">
    <source>
        <dbReference type="RuleBase" id="RU364040"/>
    </source>
</evidence>
<dbReference type="SUPFAM" id="SSF63737">
    <property type="entry name" value="Leukotriene A4 hydrolase N-terminal domain"/>
    <property type="match status" value="1"/>
</dbReference>
<evidence type="ECO:0000259" key="19">
    <source>
        <dbReference type="Pfam" id="PF01433"/>
    </source>
</evidence>
<dbReference type="KEGG" id="phu:Phum_PHUM522560"/>
<evidence type="ECO:0000256" key="9">
    <source>
        <dbReference type="ARBA" id="ARBA00022833"/>
    </source>
</evidence>
<keyword evidence="7 17" id="KW-0479">Metal-binding</keyword>
<dbReference type="EnsemblMetazoa" id="PHUM522560-RA">
    <property type="protein sequence ID" value="PHUM522560-PA"/>
    <property type="gene ID" value="PHUM522560"/>
</dbReference>
<reference evidence="23" key="3">
    <citation type="submission" date="2021-02" db="UniProtKB">
        <authorList>
            <consortium name="EnsemblMetazoa"/>
        </authorList>
    </citation>
    <scope>IDENTIFICATION</scope>
    <source>
        <strain evidence="23">USDA</strain>
    </source>
</reference>
<dbReference type="OrthoDB" id="8182982at2759"/>
<feature type="domain" description="ERAP1-like C-terminal" evidence="20">
    <location>
        <begin position="679"/>
        <end position="835"/>
    </location>
</feature>
<dbReference type="InterPro" id="IPR014782">
    <property type="entry name" value="Peptidase_M1_dom"/>
</dbReference>
<evidence type="ECO:0000256" key="16">
    <source>
        <dbReference type="PIRSR" id="PIRSR634016-1"/>
    </source>
</evidence>
<evidence type="ECO:0000259" key="20">
    <source>
        <dbReference type="Pfam" id="PF11838"/>
    </source>
</evidence>
<dbReference type="EMBL" id="DS235848">
    <property type="protein sequence ID" value="EEB18610.1"/>
    <property type="molecule type" value="Genomic_DNA"/>
</dbReference>
<dbReference type="GO" id="GO:0098552">
    <property type="term" value="C:side of membrane"/>
    <property type="evidence" value="ECO:0007669"/>
    <property type="project" value="UniProtKB-KW"/>
</dbReference>
<dbReference type="InParanoid" id="E0VZ04"/>
<accession>E0VZ04</accession>
<dbReference type="InterPro" id="IPR050344">
    <property type="entry name" value="Peptidase_M1_aminopeptidases"/>
</dbReference>
<gene>
    <name evidence="23" type="primary">8231730</name>
    <name evidence="22" type="ORF">Phum_PHUM522560</name>
</gene>
<keyword evidence="4" id="KW-0336">GPI-anchor</keyword>
<dbReference type="GO" id="GO:0006508">
    <property type="term" value="P:proteolysis"/>
    <property type="evidence" value="ECO:0007669"/>
    <property type="project" value="UniProtKB-KW"/>
</dbReference>
<dbReference type="FunCoup" id="E0VZ04">
    <property type="interactions" value="25"/>
</dbReference>
<keyword evidence="8 17" id="KW-0378">Hydrolase</keyword>
<evidence type="ECO:0000256" key="8">
    <source>
        <dbReference type="ARBA" id="ARBA00022801"/>
    </source>
</evidence>
<dbReference type="eggNOG" id="KOG1046">
    <property type="taxonomic scope" value="Eukaryota"/>
</dbReference>
<dbReference type="PRINTS" id="PR00756">
    <property type="entry name" value="ALADIPTASE"/>
</dbReference>
<feature type="domain" description="ERAP1-like C-terminal" evidence="20">
    <location>
        <begin position="591"/>
        <end position="666"/>
    </location>
</feature>
<keyword evidence="18" id="KW-0732">Signal</keyword>
<keyword evidence="9 17" id="KW-0862">Zinc</keyword>
<dbReference type="STRING" id="121224.E0VZ04"/>
<keyword evidence="24" id="KW-1185">Reference proteome</keyword>
<comment type="similarity">
    <text evidence="3 17">Belongs to the peptidase M1 family.</text>
</comment>
<comment type="subcellular location">
    <subcellularLocation>
        <location evidence="2">Cell membrane</location>
        <topology evidence="2">Lipid-anchor</topology>
        <topology evidence="2">GPI-anchor</topology>
    </subcellularLocation>
    <subcellularLocation>
        <location evidence="1">Membrane</location>
        <topology evidence="1">Single-pass type II membrane protein</topology>
    </subcellularLocation>
</comment>
<keyword evidence="17 22" id="KW-0031">Aminopeptidase</keyword>
<dbReference type="GO" id="GO:0005886">
    <property type="term" value="C:plasma membrane"/>
    <property type="evidence" value="ECO:0007669"/>
    <property type="project" value="UniProtKB-SubCell"/>
</dbReference>
<dbReference type="GeneID" id="8231730"/>
<dbReference type="EMBL" id="AAZO01006342">
    <property type="status" value="NOT_ANNOTATED_CDS"/>
    <property type="molecule type" value="Genomic_DNA"/>
</dbReference>
<dbReference type="InterPro" id="IPR027268">
    <property type="entry name" value="Peptidase_M4/M1_CTD_sf"/>
</dbReference>
<dbReference type="GO" id="GO:0004177">
    <property type="term" value="F:aminopeptidase activity"/>
    <property type="evidence" value="ECO:0007669"/>
    <property type="project" value="UniProtKB-KW"/>
</dbReference>
<dbReference type="GO" id="GO:0008270">
    <property type="term" value="F:zinc ion binding"/>
    <property type="evidence" value="ECO:0007669"/>
    <property type="project" value="UniProtKB-UniRule"/>
</dbReference>
<dbReference type="Pfam" id="PF17900">
    <property type="entry name" value="Peptidase_M1_N"/>
    <property type="match status" value="1"/>
</dbReference>
<evidence type="ECO:0000256" key="6">
    <source>
        <dbReference type="ARBA" id="ARBA00022692"/>
    </source>
</evidence>
<feature type="active site" description="Proton acceptor" evidence="16">
    <location>
        <position position="364"/>
    </location>
</feature>
<keyword evidence="12 17" id="KW-0482">Metalloprotease</keyword>